<dbReference type="WBParaSite" id="SSLN_0001227301-mRNA-1">
    <property type="protein sequence ID" value="SSLN_0001227301-mRNA-1"/>
    <property type="gene ID" value="SSLN_0001227301"/>
</dbReference>
<accession>A0A183T5S5</accession>
<protein>
    <submittedName>
        <fullName evidence="3">Reverse transcriptase domain-containing protein</fullName>
    </submittedName>
</protein>
<proteinExistence type="predicted"/>
<keyword evidence="2" id="KW-1185">Reference proteome</keyword>
<evidence type="ECO:0000313" key="2">
    <source>
        <dbReference type="Proteomes" id="UP000275846"/>
    </source>
</evidence>
<evidence type="ECO:0000313" key="1">
    <source>
        <dbReference type="EMBL" id="VDL98208.1"/>
    </source>
</evidence>
<dbReference type="OrthoDB" id="9390935at2759"/>
<name>A0A183T5S5_SCHSO</name>
<dbReference type="PANTHER" id="PTHR33395:SF22">
    <property type="entry name" value="REVERSE TRANSCRIPTASE DOMAIN-CONTAINING PROTEIN"/>
    <property type="match status" value="1"/>
</dbReference>
<dbReference type="EMBL" id="UYSU01036827">
    <property type="protein sequence ID" value="VDL98208.1"/>
    <property type="molecule type" value="Genomic_DNA"/>
</dbReference>
<reference evidence="3" key="1">
    <citation type="submission" date="2016-06" db="UniProtKB">
        <authorList>
            <consortium name="WormBaseParasite"/>
        </authorList>
    </citation>
    <scope>IDENTIFICATION</scope>
</reference>
<organism evidence="3">
    <name type="scientific">Schistocephalus solidus</name>
    <name type="common">Tapeworm</name>
    <dbReference type="NCBI Taxonomy" id="70667"/>
    <lineage>
        <taxon>Eukaryota</taxon>
        <taxon>Metazoa</taxon>
        <taxon>Spiralia</taxon>
        <taxon>Lophotrochozoa</taxon>
        <taxon>Platyhelminthes</taxon>
        <taxon>Cestoda</taxon>
        <taxon>Eucestoda</taxon>
        <taxon>Diphyllobothriidea</taxon>
        <taxon>Diphyllobothriidae</taxon>
        <taxon>Schistocephalus</taxon>
    </lineage>
</organism>
<dbReference type="STRING" id="70667.A0A183T5S5"/>
<evidence type="ECO:0000313" key="3">
    <source>
        <dbReference type="WBParaSite" id="SSLN_0001227301-mRNA-1"/>
    </source>
</evidence>
<dbReference type="Proteomes" id="UP000275846">
    <property type="component" value="Unassembled WGS sequence"/>
</dbReference>
<gene>
    <name evidence="1" type="ORF">SSLN_LOCUS11823</name>
</gene>
<reference evidence="1 2" key="2">
    <citation type="submission" date="2018-11" db="EMBL/GenBank/DDBJ databases">
        <authorList>
            <consortium name="Pathogen Informatics"/>
        </authorList>
    </citation>
    <scope>NUCLEOTIDE SEQUENCE [LARGE SCALE GENOMIC DNA]</scope>
    <source>
        <strain evidence="1 2">NST_G2</strain>
    </source>
</reference>
<sequence>MSTIETVQITKEIIQEELLNSKESTSPGTDSIPTTLLKELASEMAKPLTLIFKASLATGCIPSNWKTATITPPFKNGSRASANNYRPMTLTSICCKIMEEIIKKAFMQLLEQNHLADA</sequence>
<dbReference type="AlphaFoldDB" id="A0A183T5S5"/>
<dbReference type="PANTHER" id="PTHR33395">
    <property type="entry name" value="TRANSCRIPTASE, PUTATIVE-RELATED-RELATED"/>
    <property type="match status" value="1"/>
</dbReference>